<organism evidence="2 3">
    <name type="scientific">Paenibacillus protaetiae</name>
    <dbReference type="NCBI Taxonomy" id="2509456"/>
    <lineage>
        <taxon>Bacteria</taxon>
        <taxon>Bacillati</taxon>
        <taxon>Bacillota</taxon>
        <taxon>Bacilli</taxon>
        <taxon>Bacillales</taxon>
        <taxon>Paenibacillaceae</taxon>
        <taxon>Paenibacillus</taxon>
    </lineage>
</organism>
<reference evidence="2 3" key="1">
    <citation type="submission" date="2019-01" db="EMBL/GenBank/DDBJ databases">
        <title>Genome sequencing of strain FW100M-2.</title>
        <authorList>
            <person name="Heo J."/>
            <person name="Kim S.-J."/>
            <person name="Kim J.-S."/>
            <person name="Hong S.-B."/>
            <person name="Kwon S.-W."/>
        </authorList>
    </citation>
    <scope>NUCLEOTIDE SEQUENCE [LARGE SCALE GENOMIC DNA]</scope>
    <source>
        <strain evidence="2 3">FW100M-2</strain>
    </source>
</reference>
<evidence type="ECO:0000313" key="2">
    <source>
        <dbReference type="EMBL" id="QAY66149.1"/>
    </source>
</evidence>
<keyword evidence="1" id="KW-1133">Transmembrane helix</keyword>
<keyword evidence="1" id="KW-0812">Transmembrane</keyword>
<accession>A0A4P6EWN6</accession>
<dbReference type="KEGG" id="pprt:ET464_06810"/>
<feature type="transmembrane region" description="Helical" evidence="1">
    <location>
        <begin position="180"/>
        <end position="199"/>
    </location>
</feature>
<keyword evidence="1" id="KW-0472">Membrane</keyword>
<protein>
    <recommendedName>
        <fullName evidence="4">Zf-HC2 domain-containing protein</fullName>
    </recommendedName>
</protein>
<gene>
    <name evidence="2" type="ORF">ET464_06810</name>
</gene>
<feature type="transmembrane region" description="Helical" evidence="1">
    <location>
        <begin position="99"/>
        <end position="119"/>
    </location>
</feature>
<sequence>MKCEDAQDNFCEYWDMAEDSDIRREVDDHLLNCGSCAEQFRLWEESGQLIQSLSFEEEIIGPVDHINKGVMERIYSEQAWLRPVAHKSYQFTRSFRRNIAIVTACFMAMFSSALLYFLFHGSPSSSGASSEKVKQLTGLIETANASSDSMPITAHFISEVPMASVSDPFVLKVVPAYPQYWVALSILGIIMTLLVLNWISRTRN</sequence>
<dbReference type="RefSeq" id="WP_129439436.1">
    <property type="nucleotide sequence ID" value="NZ_CP035492.1"/>
</dbReference>
<proteinExistence type="predicted"/>
<dbReference type="Proteomes" id="UP000293568">
    <property type="component" value="Chromosome"/>
</dbReference>
<name>A0A4P6EWN6_9BACL</name>
<dbReference type="OrthoDB" id="2679416at2"/>
<keyword evidence="3" id="KW-1185">Reference proteome</keyword>
<evidence type="ECO:0008006" key="4">
    <source>
        <dbReference type="Google" id="ProtNLM"/>
    </source>
</evidence>
<evidence type="ECO:0000256" key="1">
    <source>
        <dbReference type="SAM" id="Phobius"/>
    </source>
</evidence>
<dbReference type="EMBL" id="CP035492">
    <property type="protein sequence ID" value="QAY66149.1"/>
    <property type="molecule type" value="Genomic_DNA"/>
</dbReference>
<evidence type="ECO:0000313" key="3">
    <source>
        <dbReference type="Proteomes" id="UP000293568"/>
    </source>
</evidence>
<dbReference type="AlphaFoldDB" id="A0A4P6EWN6"/>